<keyword evidence="4 8" id="KW-0808">Transferase</keyword>
<accession>A0A2U9IJT6</accession>
<dbReference type="NCBIfam" id="NF004423">
    <property type="entry name" value="PRK05765.1"/>
    <property type="match status" value="1"/>
</dbReference>
<protein>
    <submittedName>
        <fullName evidence="8">Precorrin-3B C(17)-methyltransferase</fullName>
    </submittedName>
</protein>
<dbReference type="InterPro" id="IPR014776">
    <property type="entry name" value="4pyrrole_Mease_sub2"/>
</dbReference>
<dbReference type="InterPro" id="IPR035996">
    <property type="entry name" value="4pyrrol_Methylase_sf"/>
</dbReference>
<dbReference type="EMBL" id="CP029288">
    <property type="protein sequence ID" value="AWR96297.1"/>
    <property type="molecule type" value="Genomic_DNA"/>
</dbReference>
<evidence type="ECO:0000256" key="4">
    <source>
        <dbReference type="ARBA" id="ARBA00022679"/>
    </source>
</evidence>
<sequence length="271" mass="30388">MGKEEENLKRKEEENKDGKRKEEERGKLYIVGVGPGDPKARTLEAIESIKKSNVIVAYTTYAELIKDLTEGKEVITAKMKEEIFRTKTSVEKALEGNTVSLVSSGDPQVYGMAGLTLEYLCRKDIKNLDVEIVPGVTAANAAAARLGSPLSLDYVVLSLSDLLIPREEILHKAKMATLGDFVIVLYNPINKPLLIETMKIVKETRKPETPVGIVKKAYRKDEKVIITDLKDWEKYINEIDMITTIIIGNSRTFVCNGKMITPRGYSNKYEF</sequence>
<dbReference type="Gene3D" id="3.30.950.10">
    <property type="entry name" value="Methyltransferase, Cobalt-precorrin-4 Transmethylase, Domain 2"/>
    <property type="match status" value="1"/>
</dbReference>
<dbReference type="InterPro" id="IPR006363">
    <property type="entry name" value="Cbl_synth_CobJ/CibH_dom"/>
</dbReference>
<dbReference type="Pfam" id="PF00590">
    <property type="entry name" value="TP_methylase"/>
    <property type="match status" value="1"/>
</dbReference>
<dbReference type="UniPathway" id="UPA00148"/>
<dbReference type="InterPro" id="IPR051810">
    <property type="entry name" value="Precorrin_MeTrfase"/>
</dbReference>
<dbReference type="OrthoDB" id="35891at2157"/>
<dbReference type="KEGG" id="asul:DFR86_01220"/>
<dbReference type="CDD" id="cd11646">
    <property type="entry name" value="Precorrin_3B_C17_MT"/>
    <property type="match status" value="1"/>
</dbReference>
<keyword evidence="9" id="KW-1185">Reference proteome</keyword>
<dbReference type="AlphaFoldDB" id="A0A2U9IJT6"/>
<dbReference type="GeneID" id="36836547"/>
<reference evidence="8 9" key="1">
    <citation type="submission" date="2018-05" db="EMBL/GenBank/DDBJ databases">
        <title>Complete Genome Sequences of Extremely Thermoacidophilic, Metal-Mobilizing Type-Strain Members of the Archaeal Family Sulfolobaceae: Acidianus brierleyi DSM-1651T, Acidianus sulfidivorans DSM-18786T, Metallosphaera hakonensis DSM-7519T, and Metallosphaera prunae DSM-10039T.</title>
        <authorList>
            <person name="Counts J.A."/>
            <person name="Kelly R.M."/>
        </authorList>
    </citation>
    <scope>NUCLEOTIDE SEQUENCE [LARGE SCALE GENOMIC DNA]</scope>
    <source>
        <strain evidence="8 9">JP7</strain>
    </source>
</reference>
<evidence type="ECO:0000256" key="2">
    <source>
        <dbReference type="ARBA" id="ARBA00022573"/>
    </source>
</evidence>
<evidence type="ECO:0000259" key="7">
    <source>
        <dbReference type="Pfam" id="PF00590"/>
    </source>
</evidence>
<dbReference type="RefSeq" id="WP_110379187.1">
    <property type="nucleotide sequence ID" value="NZ_CP029288.2"/>
</dbReference>
<dbReference type="SUPFAM" id="SSF53790">
    <property type="entry name" value="Tetrapyrrole methylase"/>
    <property type="match status" value="1"/>
</dbReference>
<dbReference type="Proteomes" id="UP000248410">
    <property type="component" value="Chromosome"/>
</dbReference>
<keyword evidence="3 8" id="KW-0489">Methyltransferase</keyword>
<feature type="domain" description="Tetrapyrrole methylase" evidence="7">
    <location>
        <begin position="27"/>
        <end position="231"/>
    </location>
</feature>
<evidence type="ECO:0000256" key="1">
    <source>
        <dbReference type="ARBA" id="ARBA00004953"/>
    </source>
</evidence>
<keyword evidence="5" id="KW-0949">S-adenosyl-L-methionine</keyword>
<evidence type="ECO:0000313" key="8">
    <source>
        <dbReference type="EMBL" id="AWR96297.1"/>
    </source>
</evidence>
<keyword evidence="2" id="KW-0169">Cobalamin biosynthesis</keyword>
<organism evidence="8 9">
    <name type="scientific">Acidianus sulfidivorans JP7</name>
    <dbReference type="NCBI Taxonomy" id="619593"/>
    <lineage>
        <taxon>Archaea</taxon>
        <taxon>Thermoproteota</taxon>
        <taxon>Thermoprotei</taxon>
        <taxon>Sulfolobales</taxon>
        <taxon>Sulfolobaceae</taxon>
        <taxon>Acidianus</taxon>
    </lineage>
</organism>
<evidence type="ECO:0000256" key="3">
    <source>
        <dbReference type="ARBA" id="ARBA00022603"/>
    </source>
</evidence>
<feature type="region of interest" description="Disordered" evidence="6">
    <location>
        <begin position="1"/>
        <end position="25"/>
    </location>
</feature>
<dbReference type="PANTHER" id="PTHR47036:SF1">
    <property type="entry name" value="COBALT-FACTOR III C(17)-METHYLTRANSFERASE-RELATED"/>
    <property type="match status" value="1"/>
</dbReference>
<dbReference type="GO" id="GO:0032259">
    <property type="term" value="P:methylation"/>
    <property type="evidence" value="ECO:0007669"/>
    <property type="project" value="UniProtKB-KW"/>
</dbReference>
<evidence type="ECO:0000313" key="9">
    <source>
        <dbReference type="Proteomes" id="UP000248410"/>
    </source>
</evidence>
<dbReference type="InterPro" id="IPR014777">
    <property type="entry name" value="4pyrrole_Mease_sub1"/>
</dbReference>
<dbReference type="Gene3D" id="3.40.1010.10">
    <property type="entry name" value="Cobalt-precorrin-4 Transmethylase, Domain 1"/>
    <property type="match status" value="1"/>
</dbReference>
<evidence type="ECO:0000256" key="5">
    <source>
        <dbReference type="ARBA" id="ARBA00022691"/>
    </source>
</evidence>
<name>A0A2U9IJT6_9CREN</name>
<gene>
    <name evidence="8" type="ORF">DFR86_01220</name>
</gene>
<evidence type="ECO:0000256" key="6">
    <source>
        <dbReference type="SAM" id="MobiDB-lite"/>
    </source>
</evidence>
<dbReference type="GO" id="GO:0009236">
    <property type="term" value="P:cobalamin biosynthetic process"/>
    <property type="evidence" value="ECO:0007669"/>
    <property type="project" value="UniProtKB-UniPathway"/>
</dbReference>
<dbReference type="PANTHER" id="PTHR47036">
    <property type="entry name" value="COBALT-FACTOR III C(17)-METHYLTRANSFERASE-RELATED"/>
    <property type="match status" value="1"/>
</dbReference>
<comment type="pathway">
    <text evidence="1">Cofactor biosynthesis; adenosylcobalamin biosynthesis.</text>
</comment>
<proteinExistence type="predicted"/>
<dbReference type="NCBIfam" id="TIGR01466">
    <property type="entry name" value="cobJ_cbiH"/>
    <property type="match status" value="1"/>
</dbReference>
<dbReference type="GO" id="GO:0008168">
    <property type="term" value="F:methyltransferase activity"/>
    <property type="evidence" value="ECO:0007669"/>
    <property type="project" value="UniProtKB-KW"/>
</dbReference>
<dbReference type="InterPro" id="IPR000878">
    <property type="entry name" value="4pyrrol_Mease"/>
</dbReference>